<dbReference type="GO" id="GO:0003735">
    <property type="term" value="F:structural constituent of ribosome"/>
    <property type="evidence" value="ECO:0007669"/>
    <property type="project" value="InterPro"/>
</dbReference>
<keyword evidence="2" id="KW-0689">Ribosomal protein</keyword>
<evidence type="ECO:0000256" key="3">
    <source>
        <dbReference type="ARBA" id="ARBA00023274"/>
    </source>
</evidence>
<dbReference type="SMART" id="SM01380">
    <property type="entry name" value="Ribosomal_L31e"/>
    <property type="match status" value="1"/>
</dbReference>
<proteinExistence type="inferred from homology"/>
<organism evidence="4 5">
    <name type="scientific">Quercus rubra</name>
    <name type="common">Northern red oak</name>
    <name type="synonym">Quercus borealis</name>
    <dbReference type="NCBI Taxonomy" id="3512"/>
    <lineage>
        <taxon>Eukaryota</taxon>
        <taxon>Viridiplantae</taxon>
        <taxon>Streptophyta</taxon>
        <taxon>Embryophyta</taxon>
        <taxon>Tracheophyta</taxon>
        <taxon>Spermatophyta</taxon>
        <taxon>Magnoliopsida</taxon>
        <taxon>eudicotyledons</taxon>
        <taxon>Gunneridae</taxon>
        <taxon>Pentapetalae</taxon>
        <taxon>rosids</taxon>
        <taxon>fabids</taxon>
        <taxon>Fagales</taxon>
        <taxon>Fagaceae</taxon>
        <taxon>Quercus</taxon>
    </lineage>
</organism>
<dbReference type="GO" id="GO:0002181">
    <property type="term" value="P:cytoplasmic translation"/>
    <property type="evidence" value="ECO:0007669"/>
    <property type="project" value="TreeGrafter"/>
</dbReference>
<reference evidence="4 5" key="1">
    <citation type="journal article" date="2023" name="G3 (Bethesda)">
        <title>A haplotype-resolved chromosome-scale genome for Quercus rubra L. provides insights into the genetics of adaptive traits for red oak species.</title>
        <authorList>
            <person name="Kapoor B."/>
            <person name="Jenkins J."/>
            <person name="Schmutz J."/>
            <person name="Zhebentyayeva T."/>
            <person name="Kuelheim C."/>
            <person name="Coggeshall M."/>
            <person name="Heim C."/>
            <person name="Lasky J.R."/>
            <person name="Leites L."/>
            <person name="Islam-Faridi N."/>
            <person name="Romero-Severson J."/>
            <person name="DeLeo V.L."/>
            <person name="Lucas S.M."/>
            <person name="Lazic D."/>
            <person name="Gailing O."/>
            <person name="Carlson J."/>
            <person name="Staton M."/>
        </authorList>
    </citation>
    <scope>NUCLEOTIDE SEQUENCE [LARGE SCALE GENOMIC DNA]</scope>
    <source>
        <strain evidence="4">Pseudo-F2</strain>
    </source>
</reference>
<accession>A0AAN7FDT8</accession>
<dbReference type="InterPro" id="IPR023621">
    <property type="entry name" value="Ribosomal_eL31_dom_sf"/>
</dbReference>
<evidence type="ECO:0000256" key="2">
    <source>
        <dbReference type="ARBA" id="ARBA00022980"/>
    </source>
</evidence>
<name>A0AAN7FDT8_QUERU</name>
<protein>
    <submittedName>
        <fullName evidence="4">Uncharacterized protein</fullName>
    </submittedName>
</protein>
<dbReference type="SUPFAM" id="SSF54575">
    <property type="entry name" value="Ribosomal protein L31e"/>
    <property type="match status" value="1"/>
</dbReference>
<gene>
    <name evidence="4" type="ORF">RGQ29_016234</name>
</gene>
<dbReference type="Pfam" id="PF01198">
    <property type="entry name" value="Ribosomal_L31e"/>
    <property type="match status" value="1"/>
</dbReference>
<dbReference type="Gene3D" id="3.10.440.10">
    <property type="match status" value="1"/>
</dbReference>
<dbReference type="InterPro" id="IPR000054">
    <property type="entry name" value="Ribosomal_eL31"/>
</dbReference>
<keyword evidence="5" id="KW-1185">Reference proteome</keyword>
<dbReference type="AlphaFoldDB" id="A0AAN7FDT8"/>
<evidence type="ECO:0000313" key="5">
    <source>
        <dbReference type="Proteomes" id="UP001324115"/>
    </source>
</evidence>
<evidence type="ECO:0000313" key="4">
    <source>
        <dbReference type="EMBL" id="KAK4591712.1"/>
    </source>
</evidence>
<sequence length="104" mass="12108">MMTASFTRVWDPLLQRLRPLTGLGGKLELKKKLAILFWEAISEGVIKEIRKFAQKAMGTTDVRVDVKIYKHVWSRGIRNGPGELVSILRIREMMKKKQRRSFSH</sequence>
<comment type="caution">
    <text evidence="4">The sequence shown here is derived from an EMBL/GenBank/DDBJ whole genome shotgun (WGS) entry which is preliminary data.</text>
</comment>
<dbReference type="PANTHER" id="PTHR10956">
    <property type="entry name" value="60S RIBOSOMAL PROTEIN L31"/>
    <property type="match status" value="1"/>
</dbReference>
<comment type="similarity">
    <text evidence="1">Belongs to the eukaryotic ribosomal protein eL31 family.</text>
</comment>
<dbReference type="Proteomes" id="UP001324115">
    <property type="component" value="Unassembled WGS sequence"/>
</dbReference>
<keyword evidence="3" id="KW-0687">Ribonucleoprotein</keyword>
<evidence type="ECO:0000256" key="1">
    <source>
        <dbReference type="ARBA" id="ARBA00010808"/>
    </source>
</evidence>
<dbReference type="PANTHER" id="PTHR10956:SF0">
    <property type="entry name" value="60S RIBOSOMAL PROTEIN L31"/>
    <property type="match status" value="1"/>
</dbReference>
<dbReference type="EMBL" id="JAXUIC010000004">
    <property type="protein sequence ID" value="KAK4591712.1"/>
    <property type="molecule type" value="Genomic_DNA"/>
</dbReference>
<dbReference type="GO" id="GO:0022625">
    <property type="term" value="C:cytosolic large ribosomal subunit"/>
    <property type="evidence" value="ECO:0007669"/>
    <property type="project" value="TreeGrafter"/>
</dbReference>